<keyword evidence="2" id="KW-0238">DNA-binding</keyword>
<evidence type="ECO:0000313" key="3">
    <source>
        <dbReference type="Proteomes" id="UP000077134"/>
    </source>
</evidence>
<proteinExistence type="predicted"/>
<dbReference type="Proteomes" id="UP000077134">
    <property type="component" value="Unassembled WGS sequence"/>
</dbReference>
<accession>A0A167C6P8</accession>
<dbReference type="EMBL" id="LSFN01000032">
    <property type="protein sequence ID" value="OAB72846.1"/>
    <property type="molecule type" value="Genomic_DNA"/>
</dbReference>
<feature type="domain" description="Helix-turn-helix" evidence="1">
    <location>
        <begin position="16"/>
        <end position="62"/>
    </location>
</feature>
<dbReference type="Pfam" id="PF12728">
    <property type="entry name" value="HTH_17"/>
    <property type="match status" value="1"/>
</dbReference>
<organism evidence="2 3">
    <name type="scientific">Paenibacillus crassostreae</name>
    <dbReference type="NCBI Taxonomy" id="1763538"/>
    <lineage>
        <taxon>Bacteria</taxon>
        <taxon>Bacillati</taxon>
        <taxon>Bacillota</taxon>
        <taxon>Bacilli</taxon>
        <taxon>Bacillales</taxon>
        <taxon>Paenibacillaceae</taxon>
        <taxon>Paenibacillus</taxon>
    </lineage>
</organism>
<dbReference type="GO" id="GO:0003677">
    <property type="term" value="F:DNA binding"/>
    <property type="evidence" value="ECO:0007669"/>
    <property type="project" value="UniProtKB-KW"/>
</dbReference>
<evidence type="ECO:0000313" key="2">
    <source>
        <dbReference type="EMBL" id="OAB72846.1"/>
    </source>
</evidence>
<gene>
    <name evidence="2" type="ORF">PNBC_15555</name>
</gene>
<protein>
    <submittedName>
        <fullName evidence="2">DNA-binding protein</fullName>
    </submittedName>
</protein>
<dbReference type="KEGG" id="pcx:LPB68_04695"/>
<comment type="caution">
    <text evidence="2">The sequence shown here is derived from an EMBL/GenBank/DDBJ whole genome shotgun (WGS) entry which is preliminary data.</text>
</comment>
<dbReference type="AlphaFoldDB" id="A0A167C6P8"/>
<name>A0A167C6P8_9BACL</name>
<sequence length="63" mass="7349">MENLEFISKDQYPSVLNAKHIQRILGIGERQTYELLNSGQFHTVKVGRMIKVSKDIFLKWLEG</sequence>
<dbReference type="STRING" id="1763538.LPB68_04695"/>
<keyword evidence="3" id="KW-1185">Reference proteome</keyword>
<dbReference type="RefSeq" id="WP_068659723.1">
    <property type="nucleotide sequence ID" value="NZ_CP017770.1"/>
</dbReference>
<evidence type="ECO:0000259" key="1">
    <source>
        <dbReference type="Pfam" id="PF12728"/>
    </source>
</evidence>
<dbReference type="InterPro" id="IPR041657">
    <property type="entry name" value="HTH_17"/>
</dbReference>
<reference evidence="2 3" key="1">
    <citation type="submission" date="2016-02" db="EMBL/GenBank/DDBJ databases">
        <title>Paenibacillus sp. LPB0068, isolated from Crassostrea gigas.</title>
        <authorList>
            <person name="Shin S.-K."/>
            <person name="Yi H."/>
        </authorList>
    </citation>
    <scope>NUCLEOTIDE SEQUENCE [LARGE SCALE GENOMIC DNA]</scope>
    <source>
        <strain evidence="2 3">LPB0068</strain>
    </source>
</reference>
<dbReference type="OrthoDB" id="122388at2"/>